<organism evidence="3 4">
    <name type="scientific">Cardamine amara subsp. amara</name>
    <dbReference type="NCBI Taxonomy" id="228776"/>
    <lineage>
        <taxon>Eukaryota</taxon>
        <taxon>Viridiplantae</taxon>
        <taxon>Streptophyta</taxon>
        <taxon>Embryophyta</taxon>
        <taxon>Tracheophyta</taxon>
        <taxon>Spermatophyta</taxon>
        <taxon>Magnoliopsida</taxon>
        <taxon>eudicotyledons</taxon>
        <taxon>Gunneridae</taxon>
        <taxon>Pentapetalae</taxon>
        <taxon>rosids</taxon>
        <taxon>malvids</taxon>
        <taxon>Brassicales</taxon>
        <taxon>Brassicaceae</taxon>
        <taxon>Cardamineae</taxon>
        <taxon>Cardamine</taxon>
    </lineage>
</organism>
<dbReference type="EMBL" id="JBANAX010000563">
    <property type="protein sequence ID" value="KAL1203283.1"/>
    <property type="molecule type" value="Genomic_DNA"/>
</dbReference>
<keyword evidence="1" id="KW-0677">Repeat</keyword>
<evidence type="ECO:0000313" key="3">
    <source>
        <dbReference type="EMBL" id="KAL1203283.1"/>
    </source>
</evidence>
<feature type="domain" description="DC1" evidence="2">
    <location>
        <begin position="69"/>
        <end position="110"/>
    </location>
</feature>
<protein>
    <recommendedName>
        <fullName evidence="2">DC1 domain-containing protein</fullName>
    </recommendedName>
</protein>
<reference evidence="3 4" key="1">
    <citation type="submission" date="2024-04" db="EMBL/GenBank/DDBJ databases">
        <title>Genome assembly C_amara_ONT_v2.</title>
        <authorList>
            <person name="Yant L."/>
            <person name="Moore C."/>
            <person name="Slenker M."/>
        </authorList>
    </citation>
    <scope>NUCLEOTIDE SEQUENCE [LARGE SCALE GENOMIC DNA]</scope>
    <source>
        <tissue evidence="3">Leaf</tissue>
    </source>
</reference>
<dbReference type="InterPro" id="IPR004146">
    <property type="entry name" value="DC1"/>
</dbReference>
<name>A0ABD1A903_CARAN</name>
<comment type="caution">
    <text evidence="3">The sequence shown here is derived from an EMBL/GenBank/DDBJ whole genome shotgun (WGS) entry which is preliminary data.</text>
</comment>
<dbReference type="Pfam" id="PF03107">
    <property type="entry name" value="C1_2"/>
    <property type="match status" value="1"/>
</dbReference>
<proteinExistence type="predicted"/>
<gene>
    <name evidence="3" type="ORF">V5N11_031877</name>
</gene>
<keyword evidence="4" id="KW-1185">Reference proteome</keyword>
<dbReference type="PANTHER" id="PTHR32410">
    <property type="entry name" value="CYSTEINE/HISTIDINE-RICH C1 DOMAIN FAMILY PROTEIN"/>
    <property type="match status" value="1"/>
</dbReference>
<sequence>MNSVTRQKSDNQVTFFGEPAINSDDNLSNHQTFFLCPTARIKSAIKNFSPHEKLHFHGLPYLELDSSPHFHGLTQQKNEERKICQACVIPIYEGDFYSCMECDFILHDTCQMLRAGNNMLYVLIH</sequence>
<evidence type="ECO:0000259" key="2">
    <source>
        <dbReference type="Pfam" id="PF03107"/>
    </source>
</evidence>
<accession>A0ABD1A903</accession>
<evidence type="ECO:0000313" key="4">
    <source>
        <dbReference type="Proteomes" id="UP001558713"/>
    </source>
</evidence>
<dbReference type="PANTHER" id="PTHR32410:SF211">
    <property type="entry name" value="CYSTEINE_HISTIDINE-RICH C1 DOMAIN FAMILY PROTEIN"/>
    <property type="match status" value="1"/>
</dbReference>
<dbReference type="InterPro" id="IPR053192">
    <property type="entry name" value="Vacuole_Formation_Reg"/>
</dbReference>
<dbReference type="InterPro" id="IPR046349">
    <property type="entry name" value="C1-like_sf"/>
</dbReference>
<dbReference type="Proteomes" id="UP001558713">
    <property type="component" value="Unassembled WGS sequence"/>
</dbReference>
<dbReference type="AlphaFoldDB" id="A0ABD1A903"/>
<evidence type="ECO:0000256" key="1">
    <source>
        <dbReference type="ARBA" id="ARBA00022737"/>
    </source>
</evidence>
<dbReference type="SUPFAM" id="SSF57889">
    <property type="entry name" value="Cysteine-rich domain"/>
    <property type="match status" value="1"/>
</dbReference>